<proteinExistence type="predicted"/>
<protein>
    <submittedName>
        <fullName evidence="2">Uncharacterized protein</fullName>
    </submittedName>
</protein>
<evidence type="ECO:0000313" key="2">
    <source>
        <dbReference type="EMBL" id="KAK1123631.1"/>
    </source>
</evidence>
<reference evidence="2" key="1">
    <citation type="submission" date="2021-10" db="EMBL/GenBank/DDBJ databases">
        <title>Melipona bicolor Genome sequencing and assembly.</title>
        <authorList>
            <person name="Araujo N.S."/>
            <person name="Arias M.C."/>
        </authorList>
    </citation>
    <scope>NUCLEOTIDE SEQUENCE</scope>
    <source>
        <strain evidence="2">USP_2M_L1-L4_2017</strain>
        <tissue evidence="2">Whole body</tissue>
    </source>
</reference>
<feature type="region of interest" description="Disordered" evidence="1">
    <location>
        <begin position="33"/>
        <end position="58"/>
    </location>
</feature>
<organism evidence="2 3">
    <name type="scientific">Melipona bicolor</name>
    <dbReference type="NCBI Taxonomy" id="60889"/>
    <lineage>
        <taxon>Eukaryota</taxon>
        <taxon>Metazoa</taxon>
        <taxon>Ecdysozoa</taxon>
        <taxon>Arthropoda</taxon>
        <taxon>Hexapoda</taxon>
        <taxon>Insecta</taxon>
        <taxon>Pterygota</taxon>
        <taxon>Neoptera</taxon>
        <taxon>Endopterygota</taxon>
        <taxon>Hymenoptera</taxon>
        <taxon>Apocrita</taxon>
        <taxon>Aculeata</taxon>
        <taxon>Apoidea</taxon>
        <taxon>Anthophila</taxon>
        <taxon>Apidae</taxon>
        <taxon>Melipona</taxon>
    </lineage>
</organism>
<evidence type="ECO:0000256" key="1">
    <source>
        <dbReference type="SAM" id="MobiDB-lite"/>
    </source>
</evidence>
<dbReference type="AlphaFoldDB" id="A0AA40FR47"/>
<dbReference type="EMBL" id="JAHYIQ010000020">
    <property type="protein sequence ID" value="KAK1123631.1"/>
    <property type="molecule type" value="Genomic_DNA"/>
</dbReference>
<gene>
    <name evidence="2" type="ORF">K0M31_008330</name>
</gene>
<sequence>MSETVQGDNGEVISEQTRMHCWTTSVRTKEKSYVTDDLEEGRGRRGRQPPGRTDNATVPEIRAPLPFFNRDCAPRSTPLNSHGYFYIVLGEPNPILRTTPLRGLSWQ</sequence>
<dbReference type="Proteomes" id="UP001177670">
    <property type="component" value="Unassembled WGS sequence"/>
</dbReference>
<name>A0AA40FR47_9HYME</name>
<comment type="caution">
    <text evidence="2">The sequence shown here is derived from an EMBL/GenBank/DDBJ whole genome shotgun (WGS) entry which is preliminary data.</text>
</comment>
<accession>A0AA40FR47</accession>
<evidence type="ECO:0000313" key="3">
    <source>
        <dbReference type="Proteomes" id="UP001177670"/>
    </source>
</evidence>
<keyword evidence="3" id="KW-1185">Reference proteome</keyword>